<comment type="similarity">
    <text evidence="5">Belongs to the thymidylate synthase family. Archaeal-type ThyA subfamily.</text>
</comment>
<dbReference type="Gene3D" id="3.30.572.10">
    <property type="entry name" value="Thymidylate synthase/dCMP hydroxymethylase domain"/>
    <property type="match status" value="1"/>
</dbReference>
<dbReference type="AlphaFoldDB" id="B8GIB9"/>
<dbReference type="GO" id="GO:0006235">
    <property type="term" value="P:dTTP biosynthetic process"/>
    <property type="evidence" value="ECO:0007669"/>
    <property type="project" value="UniProtKB-UniRule"/>
</dbReference>
<dbReference type="InterPro" id="IPR023451">
    <property type="entry name" value="Thymidate_synth/dCMP_Mease_dom"/>
</dbReference>
<dbReference type="NCBIfam" id="TIGR03283">
    <property type="entry name" value="thy_syn_methano"/>
    <property type="match status" value="1"/>
</dbReference>
<dbReference type="EC" id="2.1.1.-" evidence="5"/>
<dbReference type="GO" id="GO:0006231">
    <property type="term" value="P:dTMP biosynthetic process"/>
    <property type="evidence" value="ECO:0007669"/>
    <property type="project" value="UniProtKB-UniRule"/>
</dbReference>
<dbReference type="RefSeq" id="WP_012616789.1">
    <property type="nucleotide sequence ID" value="NC_011832.1"/>
</dbReference>
<dbReference type="KEGG" id="mpl:Mpal_0076"/>
<keyword evidence="8" id="KW-1185">Reference proteome</keyword>
<comment type="subcellular location">
    <subcellularLocation>
        <location evidence="5">Cytoplasm</location>
    </subcellularLocation>
</comment>
<evidence type="ECO:0000259" key="6">
    <source>
        <dbReference type="Pfam" id="PF00303"/>
    </source>
</evidence>
<dbReference type="EMBL" id="CP001338">
    <property type="protein sequence ID" value="ACL15470.1"/>
    <property type="molecule type" value="Genomic_DNA"/>
</dbReference>
<proteinExistence type="inferred from homology"/>
<evidence type="ECO:0000313" key="8">
    <source>
        <dbReference type="Proteomes" id="UP000002457"/>
    </source>
</evidence>
<feature type="domain" description="Thymidylate synthase/dCMP hydroxymethylase" evidence="6">
    <location>
        <begin position="100"/>
        <end position="224"/>
    </location>
</feature>
<dbReference type="GO" id="GO:0004799">
    <property type="term" value="F:thymidylate synthase activity"/>
    <property type="evidence" value="ECO:0007669"/>
    <property type="project" value="UniProtKB-UniRule"/>
</dbReference>
<dbReference type="HOGENOM" id="CLU_084975_0_0_2"/>
<dbReference type="GeneID" id="7272246"/>
<evidence type="ECO:0000256" key="1">
    <source>
        <dbReference type="ARBA" id="ARBA00022490"/>
    </source>
</evidence>
<dbReference type="SUPFAM" id="SSF55831">
    <property type="entry name" value="Thymidylate synthase/dCMP hydroxymethylase"/>
    <property type="match status" value="1"/>
</dbReference>
<dbReference type="InterPro" id="IPR014620">
    <property type="entry name" value="Thymidylate_synthase_arc"/>
</dbReference>
<evidence type="ECO:0000256" key="4">
    <source>
        <dbReference type="ARBA" id="ARBA00022727"/>
    </source>
</evidence>
<dbReference type="UniPathway" id="UPA00575"/>
<dbReference type="InterPro" id="IPR045097">
    <property type="entry name" value="Thymidate_synth/dCMP_Mease"/>
</dbReference>
<keyword evidence="4 5" id="KW-0545">Nucleotide biosynthesis</keyword>
<gene>
    <name evidence="5" type="primary">thyA</name>
    <name evidence="7" type="ordered locus">Mpal_0076</name>
</gene>
<dbReference type="PANTHER" id="PTHR11548">
    <property type="entry name" value="THYMIDYLATE SYNTHASE 1"/>
    <property type="match status" value="1"/>
</dbReference>
<dbReference type="Proteomes" id="UP000002457">
    <property type="component" value="Chromosome"/>
</dbReference>
<protein>
    <recommendedName>
        <fullName evidence="5">Putative thymidylate synthase</fullName>
        <shortName evidence="5">TS</shortName>
        <shortName evidence="5">TSase</shortName>
        <ecNumber evidence="5">2.1.1.-</ecNumber>
    </recommendedName>
</protein>
<dbReference type="eggNOG" id="arCOG03214">
    <property type="taxonomic scope" value="Archaea"/>
</dbReference>
<evidence type="ECO:0000256" key="2">
    <source>
        <dbReference type="ARBA" id="ARBA00022603"/>
    </source>
</evidence>
<accession>B8GIB9</accession>
<comment type="function">
    <text evidence="5">May catalyze the biosynthesis of dTMP using an unknown cosubstrate.</text>
</comment>
<dbReference type="HAMAP" id="MF_01686">
    <property type="entry name" value="Thymidy_synth_arch"/>
    <property type="match status" value="1"/>
</dbReference>
<dbReference type="GO" id="GO:0032259">
    <property type="term" value="P:methylation"/>
    <property type="evidence" value="ECO:0007669"/>
    <property type="project" value="UniProtKB-KW"/>
</dbReference>
<reference evidence="7 8" key="1">
    <citation type="journal article" date="2015" name="Genome Announc.">
        <title>Complete Genome Sequence of Methanosphaerula palustris E1-9CT, a Hydrogenotrophic Methanogen Isolated from a Minerotrophic Fen Peatland.</title>
        <authorList>
            <person name="Cadillo-Quiroz H."/>
            <person name="Browne P."/>
            <person name="Kyrpides N."/>
            <person name="Woyke T."/>
            <person name="Goodwin L."/>
            <person name="Detter C."/>
            <person name="Yavitt J.B."/>
            <person name="Zinder S.H."/>
        </authorList>
    </citation>
    <scope>NUCLEOTIDE SEQUENCE [LARGE SCALE GENOMIC DNA]</scope>
    <source>
        <strain evidence="8">ATCC BAA-1556 / DSM 19958 / E1-9c</strain>
    </source>
</reference>
<evidence type="ECO:0000313" key="7">
    <source>
        <dbReference type="EMBL" id="ACL15470.1"/>
    </source>
</evidence>
<evidence type="ECO:0000256" key="3">
    <source>
        <dbReference type="ARBA" id="ARBA00022679"/>
    </source>
</evidence>
<organism evidence="7 8">
    <name type="scientific">Methanosphaerula palustris (strain ATCC BAA-1556 / DSM 19958 / E1-9c)</name>
    <dbReference type="NCBI Taxonomy" id="521011"/>
    <lineage>
        <taxon>Archaea</taxon>
        <taxon>Methanobacteriati</taxon>
        <taxon>Methanobacteriota</taxon>
        <taxon>Stenosarchaea group</taxon>
        <taxon>Methanomicrobia</taxon>
        <taxon>Methanomicrobiales</taxon>
        <taxon>Methanoregulaceae</taxon>
        <taxon>Methanosphaerula</taxon>
    </lineage>
</organism>
<evidence type="ECO:0000256" key="5">
    <source>
        <dbReference type="HAMAP-Rule" id="MF_01686"/>
    </source>
</evidence>
<dbReference type="PIRSF" id="PIRSF036752">
    <property type="entry name" value="TSase_MJ051"/>
    <property type="match status" value="1"/>
</dbReference>
<sequence>MRIISAPNLARAHELAVKTVLEKGWVLGTEDGEATIECEELALQVENPTTEPMISTGSRFQRRFMEKYAADLLHGSDGIFEYDYHGRLFNWGDRLAADEAPVQVDQIAYIIRKLQEAPATRRALAITWNPVVDEQVKDCPCLQLVQCVIRDGALQMKVVFRSNDMLTASGANMFALVHLQLMIAEALGVRIGRYTHIALVPHVYFTRDMDDLKAFCNRGERFHPVQEVCCRCRGCNRAAPKPSS</sequence>
<dbReference type="STRING" id="521011.Mpal_0076"/>
<comment type="pathway">
    <text evidence="5">Pyrimidine metabolism; dTTP biosynthesis.</text>
</comment>
<name>B8GIB9_METPE</name>
<dbReference type="InterPro" id="IPR036926">
    <property type="entry name" value="Thymidate_synth/dCMP_Mease_sf"/>
</dbReference>
<dbReference type="GO" id="GO:0005829">
    <property type="term" value="C:cytosol"/>
    <property type="evidence" value="ECO:0007669"/>
    <property type="project" value="TreeGrafter"/>
</dbReference>
<feature type="active site" evidence="5">
    <location>
        <position position="141"/>
    </location>
</feature>
<keyword evidence="2 5" id="KW-0489">Methyltransferase</keyword>
<comment type="subunit">
    <text evidence="5">Monomer.</text>
</comment>
<dbReference type="OrthoDB" id="50118at2157"/>
<dbReference type="Pfam" id="PF00303">
    <property type="entry name" value="Thymidylat_synt"/>
    <property type="match status" value="1"/>
</dbReference>
<keyword evidence="1 5" id="KW-0963">Cytoplasm</keyword>
<keyword evidence="3 5" id="KW-0808">Transferase</keyword>
<dbReference type="PANTHER" id="PTHR11548:SF1">
    <property type="entry name" value="THYMIDYLATE SYNTHASE 1"/>
    <property type="match status" value="1"/>
</dbReference>